<accession>A0A9W6FDW2</accession>
<evidence type="ECO:0000313" key="2">
    <source>
        <dbReference type="Proteomes" id="UP001145145"/>
    </source>
</evidence>
<sequence>MVVISIPIIHTPKMICHNSEMKKQSGFEVLKAGTQTVGKDYPRPGFLMGTAIKCYAVERHF</sequence>
<dbReference type="Proteomes" id="UP001145145">
    <property type="component" value="Unassembled WGS sequence"/>
</dbReference>
<reference evidence="1 2" key="1">
    <citation type="journal article" date="2023" name="Int. J. Syst. Evol. Microbiol.">
        <title>Sellimonas catena sp. nov., isolated from human faeces.</title>
        <authorList>
            <person name="Hisatomi A."/>
            <person name="Ohkuma M."/>
            <person name="Sakamoto M."/>
        </authorList>
    </citation>
    <scope>NUCLEOTIDE SEQUENCE [LARGE SCALE GENOMIC DNA]</scope>
    <source>
        <strain evidence="1 2">12EGH17</strain>
    </source>
</reference>
<comment type="caution">
    <text evidence="1">The sequence shown here is derived from an EMBL/GenBank/DDBJ whole genome shotgun (WGS) entry which is preliminary data.</text>
</comment>
<evidence type="ECO:0000313" key="1">
    <source>
        <dbReference type="EMBL" id="GLG06008.1"/>
    </source>
</evidence>
<dbReference type="EMBL" id="BSBO01000043">
    <property type="protein sequence ID" value="GLG06008.1"/>
    <property type="molecule type" value="Genomic_DNA"/>
</dbReference>
<organism evidence="1 2">
    <name type="scientific">Sellimonas catena</name>
    <dbReference type="NCBI Taxonomy" id="2994035"/>
    <lineage>
        <taxon>Bacteria</taxon>
        <taxon>Bacillati</taxon>
        <taxon>Bacillota</taxon>
        <taxon>Clostridia</taxon>
        <taxon>Lachnospirales</taxon>
        <taxon>Lachnospiraceae</taxon>
        <taxon>Sellimonas</taxon>
    </lineage>
</organism>
<dbReference type="AlphaFoldDB" id="A0A9W6FDW2"/>
<keyword evidence="2" id="KW-1185">Reference proteome</keyword>
<gene>
    <name evidence="1" type="ORF">Selli1_31820</name>
</gene>
<protein>
    <submittedName>
        <fullName evidence="1">Uncharacterized protein</fullName>
    </submittedName>
</protein>
<name>A0A9W6FDW2_9FIRM</name>
<proteinExistence type="predicted"/>